<dbReference type="AlphaFoldDB" id="A0AAE1MR34"/>
<proteinExistence type="predicted"/>
<reference evidence="2" key="1">
    <citation type="submission" date="2023-10" db="EMBL/GenBank/DDBJ databases">
        <title>Chromosome-level genome of the transformable northern wattle, Acacia crassicarpa.</title>
        <authorList>
            <person name="Massaro I."/>
            <person name="Sinha N.R."/>
            <person name="Poethig S."/>
            <person name="Leichty A.R."/>
        </authorList>
    </citation>
    <scope>NUCLEOTIDE SEQUENCE</scope>
    <source>
        <strain evidence="2">Acra3RX</strain>
        <tissue evidence="2">Leaf</tissue>
    </source>
</reference>
<evidence type="ECO:0000313" key="3">
    <source>
        <dbReference type="Proteomes" id="UP001293593"/>
    </source>
</evidence>
<feature type="region of interest" description="Disordered" evidence="1">
    <location>
        <begin position="1"/>
        <end position="117"/>
    </location>
</feature>
<keyword evidence="3" id="KW-1185">Reference proteome</keyword>
<name>A0AAE1MR34_9FABA</name>
<protein>
    <submittedName>
        <fullName evidence="2">Uncharacterized protein</fullName>
    </submittedName>
</protein>
<comment type="caution">
    <text evidence="2">The sequence shown here is derived from an EMBL/GenBank/DDBJ whole genome shotgun (WGS) entry which is preliminary data.</text>
</comment>
<dbReference type="Proteomes" id="UP001293593">
    <property type="component" value="Unassembled WGS sequence"/>
</dbReference>
<accession>A0AAE1MR34</accession>
<sequence length="117" mass="12598">MLELYEQNRVPPLTDVEGATKSGATSRAAAKVPASKGENATTNSNSHTRTRSSRLDTSKPGASTRGLESSANHAEHPVSNHGRSNDYGGIEMKHKLEDEAQDKILQEAQETLRSQLG</sequence>
<dbReference type="EMBL" id="JAWXYG010000004">
    <property type="protein sequence ID" value="KAK4274854.1"/>
    <property type="molecule type" value="Genomic_DNA"/>
</dbReference>
<feature type="compositionally biased region" description="Polar residues" evidence="1">
    <location>
        <begin position="108"/>
        <end position="117"/>
    </location>
</feature>
<evidence type="ECO:0000313" key="2">
    <source>
        <dbReference type="EMBL" id="KAK4274854.1"/>
    </source>
</evidence>
<feature type="compositionally biased region" description="Basic and acidic residues" evidence="1">
    <location>
        <begin position="91"/>
        <end position="105"/>
    </location>
</feature>
<gene>
    <name evidence="2" type="ORF">QN277_018022</name>
</gene>
<evidence type="ECO:0000256" key="1">
    <source>
        <dbReference type="SAM" id="MobiDB-lite"/>
    </source>
</evidence>
<organism evidence="2 3">
    <name type="scientific">Acacia crassicarpa</name>
    <name type="common">northern wattle</name>
    <dbReference type="NCBI Taxonomy" id="499986"/>
    <lineage>
        <taxon>Eukaryota</taxon>
        <taxon>Viridiplantae</taxon>
        <taxon>Streptophyta</taxon>
        <taxon>Embryophyta</taxon>
        <taxon>Tracheophyta</taxon>
        <taxon>Spermatophyta</taxon>
        <taxon>Magnoliopsida</taxon>
        <taxon>eudicotyledons</taxon>
        <taxon>Gunneridae</taxon>
        <taxon>Pentapetalae</taxon>
        <taxon>rosids</taxon>
        <taxon>fabids</taxon>
        <taxon>Fabales</taxon>
        <taxon>Fabaceae</taxon>
        <taxon>Caesalpinioideae</taxon>
        <taxon>mimosoid clade</taxon>
        <taxon>Acacieae</taxon>
        <taxon>Acacia</taxon>
    </lineage>
</organism>